<dbReference type="GO" id="GO:0033786">
    <property type="term" value="F:heptose-1-phosphate adenylyltransferase activity"/>
    <property type="evidence" value="ECO:0007669"/>
    <property type="project" value="TreeGrafter"/>
</dbReference>
<proteinExistence type="predicted"/>
<dbReference type="InterPro" id="IPR011611">
    <property type="entry name" value="PfkB_dom"/>
</dbReference>
<dbReference type="PANTHER" id="PTHR46969:SF1">
    <property type="entry name" value="BIFUNCTIONAL PROTEIN HLDE"/>
    <property type="match status" value="1"/>
</dbReference>
<dbReference type="InParanoid" id="Q02BL0"/>
<organism evidence="4">
    <name type="scientific">Solibacter usitatus (strain Ellin6076)</name>
    <dbReference type="NCBI Taxonomy" id="234267"/>
    <lineage>
        <taxon>Bacteria</taxon>
        <taxon>Pseudomonadati</taxon>
        <taxon>Acidobacteriota</taxon>
        <taxon>Terriglobia</taxon>
        <taxon>Bryobacterales</taxon>
        <taxon>Solibacteraceae</taxon>
        <taxon>Candidatus Solibacter</taxon>
    </lineage>
</organism>
<sequence length="336" mass="35218">MKQLEDLSAALRRFPGQQILVIGDVILDRYWWGDASRLSPEAPVPVVRKQRCTLRPGGAANTAANLAALGARPFLVGLVGIDQEAGQLRETLAECGVAADSLIAEPGRQTTSKTRVIASHQQIVRVDEEDTSPISAEAGIRALETITGYLPAAGAVVISDYAKGFLTPSLLAAVIAAAEAAGKRVFVDPKGADFHRYQGCFLLKPNRLELSILSGLPVRNHQETLAAGSHLSAAMPGAMILVTEGPEGMTLFAGARPLEQLASAPRQVFDVTGAGDTVLAALSLAISAGAPYRDAMELASEAAAIAISTVGTAVVTLPQLETVLQERIRPQVANHP</sequence>
<accession>Q02BL0</accession>
<dbReference type="PROSITE" id="PS00583">
    <property type="entry name" value="PFKB_KINASES_1"/>
    <property type="match status" value="1"/>
</dbReference>
<dbReference type="NCBIfam" id="TIGR02198">
    <property type="entry name" value="rfaE_dom_I"/>
    <property type="match status" value="1"/>
</dbReference>
<reference evidence="4" key="1">
    <citation type="submission" date="2006-10" db="EMBL/GenBank/DDBJ databases">
        <title>Complete sequence of Solibacter usitatus Ellin6076.</title>
        <authorList>
            <consortium name="US DOE Joint Genome Institute"/>
            <person name="Copeland A."/>
            <person name="Lucas S."/>
            <person name="Lapidus A."/>
            <person name="Barry K."/>
            <person name="Detter J.C."/>
            <person name="Glavina del Rio T."/>
            <person name="Hammon N."/>
            <person name="Israni S."/>
            <person name="Dalin E."/>
            <person name="Tice H."/>
            <person name="Pitluck S."/>
            <person name="Thompson L.S."/>
            <person name="Brettin T."/>
            <person name="Bruce D."/>
            <person name="Han C."/>
            <person name="Tapia R."/>
            <person name="Gilna P."/>
            <person name="Schmutz J."/>
            <person name="Larimer F."/>
            <person name="Land M."/>
            <person name="Hauser L."/>
            <person name="Kyrpides N."/>
            <person name="Mikhailova N."/>
            <person name="Janssen P.H."/>
            <person name="Kuske C.R."/>
            <person name="Richardson P."/>
        </authorList>
    </citation>
    <scope>NUCLEOTIDE SEQUENCE</scope>
    <source>
        <strain evidence="4">Ellin6076</strain>
    </source>
</reference>
<dbReference type="InterPro" id="IPR002173">
    <property type="entry name" value="Carboh/pur_kinase_PfkB_CS"/>
</dbReference>
<dbReference type="STRING" id="234267.Acid_0550"/>
<dbReference type="Gene3D" id="3.40.1190.20">
    <property type="match status" value="1"/>
</dbReference>
<dbReference type="PROSITE" id="PS00584">
    <property type="entry name" value="PFKB_KINASES_2"/>
    <property type="match status" value="1"/>
</dbReference>
<dbReference type="FunCoup" id="Q02BL0">
    <property type="interactions" value="312"/>
</dbReference>
<dbReference type="KEGG" id="sus:Acid_0550"/>
<evidence type="ECO:0000256" key="1">
    <source>
        <dbReference type="ARBA" id="ARBA00022679"/>
    </source>
</evidence>
<dbReference type="GO" id="GO:0033785">
    <property type="term" value="F:heptose 7-phosphate kinase activity"/>
    <property type="evidence" value="ECO:0007669"/>
    <property type="project" value="TreeGrafter"/>
</dbReference>
<dbReference type="AlphaFoldDB" id="Q02BL0"/>
<dbReference type="PANTHER" id="PTHR46969">
    <property type="entry name" value="BIFUNCTIONAL PROTEIN HLDE"/>
    <property type="match status" value="1"/>
</dbReference>
<dbReference type="eggNOG" id="COG2870">
    <property type="taxonomic scope" value="Bacteria"/>
</dbReference>
<dbReference type="HOGENOM" id="CLU_021150_0_1_0"/>
<name>Q02BL0_SOLUE</name>
<dbReference type="InterPro" id="IPR029056">
    <property type="entry name" value="Ribokinase-like"/>
</dbReference>
<dbReference type="GO" id="GO:0016773">
    <property type="term" value="F:phosphotransferase activity, alcohol group as acceptor"/>
    <property type="evidence" value="ECO:0007669"/>
    <property type="project" value="InterPro"/>
</dbReference>
<feature type="domain" description="Carbohydrate kinase PfkB" evidence="3">
    <location>
        <begin position="18"/>
        <end position="314"/>
    </location>
</feature>
<gene>
    <name evidence="4" type="ordered locus">Acid_0550</name>
</gene>
<evidence type="ECO:0000256" key="2">
    <source>
        <dbReference type="ARBA" id="ARBA00022777"/>
    </source>
</evidence>
<evidence type="ECO:0000313" key="4">
    <source>
        <dbReference type="EMBL" id="ABJ81556.1"/>
    </source>
</evidence>
<dbReference type="EMBL" id="CP000473">
    <property type="protein sequence ID" value="ABJ81556.1"/>
    <property type="molecule type" value="Genomic_DNA"/>
</dbReference>
<dbReference type="CDD" id="cd01172">
    <property type="entry name" value="RfaE_like"/>
    <property type="match status" value="1"/>
</dbReference>
<dbReference type="GO" id="GO:0005829">
    <property type="term" value="C:cytosol"/>
    <property type="evidence" value="ECO:0007669"/>
    <property type="project" value="TreeGrafter"/>
</dbReference>
<evidence type="ECO:0000259" key="3">
    <source>
        <dbReference type="Pfam" id="PF00294"/>
    </source>
</evidence>
<dbReference type="SUPFAM" id="SSF53613">
    <property type="entry name" value="Ribokinase-like"/>
    <property type="match status" value="1"/>
</dbReference>
<dbReference type="OrthoDB" id="9802794at2"/>
<dbReference type="InterPro" id="IPR011913">
    <property type="entry name" value="RfaE_dom_I"/>
</dbReference>
<dbReference type="Pfam" id="PF00294">
    <property type="entry name" value="PfkB"/>
    <property type="match status" value="1"/>
</dbReference>
<keyword evidence="2" id="KW-0418">Kinase</keyword>
<keyword evidence="1" id="KW-0808">Transferase</keyword>
<protein>
    <submittedName>
        <fullName evidence="4">RfaE bifunctional protein</fullName>
    </submittedName>
</protein>